<proteinExistence type="predicted"/>
<protein>
    <submittedName>
        <fullName evidence="1">Uncharacterized protein</fullName>
    </submittedName>
</protein>
<dbReference type="AlphaFoldDB" id="A0A5C5PQ62"/>
<dbReference type="OrthoDB" id="6894288at2"/>
<comment type="caution">
    <text evidence="1">The sequence shown here is derived from an EMBL/GenBank/DDBJ whole genome shotgun (WGS) entry which is preliminary data.</text>
</comment>
<reference evidence="1 2" key="1">
    <citation type="submission" date="2019-06" db="EMBL/GenBank/DDBJ databases">
        <title>Pseudomonas bimorpha sp. nov. isolated from bovine raw milk and skim milk concentrate.</title>
        <authorList>
            <person name="Hofmann K."/>
            <person name="Huptas C."/>
            <person name="Doll E."/>
            <person name="Scherer S."/>
            <person name="Wenning M."/>
        </authorList>
    </citation>
    <scope>NUCLEOTIDE SEQUENCE [LARGE SCALE GENOMIC DNA]</scope>
    <source>
        <strain evidence="1 2">DSM 108990</strain>
    </source>
</reference>
<name>A0A5C5PQ62_9PSED</name>
<dbReference type="Proteomes" id="UP000317901">
    <property type="component" value="Unassembled WGS sequence"/>
</dbReference>
<evidence type="ECO:0000313" key="2">
    <source>
        <dbReference type="Proteomes" id="UP000317901"/>
    </source>
</evidence>
<dbReference type="RefSeq" id="WP_146427822.1">
    <property type="nucleotide sequence ID" value="NZ_VFIP01000103.1"/>
</dbReference>
<organism evidence="1 2">
    <name type="scientific">Pseudomonas saxonica</name>
    <dbReference type="NCBI Taxonomy" id="2600598"/>
    <lineage>
        <taxon>Bacteria</taxon>
        <taxon>Pseudomonadati</taxon>
        <taxon>Pseudomonadota</taxon>
        <taxon>Gammaproteobacteria</taxon>
        <taxon>Pseudomonadales</taxon>
        <taxon>Pseudomonadaceae</taxon>
        <taxon>Pseudomonas</taxon>
    </lineage>
</organism>
<dbReference type="EMBL" id="VFIP01000103">
    <property type="protein sequence ID" value="TWR77174.1"/>
    <property type="molecule type" value="Genomic_DNA"/>
</dbReference>
<accession>A0A5C5PQ62</accession>
<gene>
    <name evidence="1" type="ORF">FJD37_23820</name>
</gene>
<sequence length="142" mass="15478">MQRLAKPSDYILQDVLGRASYVLPWETRLCPGNPADDPESGAIAYNEHALERAQNGGLSAVPDPVGDAVDLALKTSGEAYRALAGDLAAAYLGQYQFSLNDWPAWDNETKTVRADLSFCKPVLLRDLTARQVMDLRARSAQA</sequence>
<evidence type="ECO:0000313" key="1">
    <source>
        <dbReference type="EMBL" id="TWR77174.1"/>
    </source>
</evidence>